<dbReference type="OrthoDB" id="155875at2"/>
<dbReference type="Proteomes" id="UP000236724">
    <property type="component" value="Unassembled WGS sequence"/>
</dbReference>
<accession>A0A1H6F8A2</accession>
<protein>
    <submittedName>
        <fullName evidence="1">Uncharacterized protein</fullName>
    </submittedName>
</protein>
<gene>
    <name evidence="1" type="ORF">MBHS_01648</name>
</gene>
<keyword evidence="2" id="KW-1185">Reference proteome</keyword>
<organism evidence="1 2">
    <name type="scientific">Candidatus Venteria ishoeyi</name>
    <dbReference type="NCBI Taxonomy" id="1899563"/>
    <lineage>
        <taxon>Bacteria</taxon>
        <taxon>Pseudomonadati</taxon>
        <taxon>Pseudomonadota</taxon>
        <taxon>Gammaproteobacteria</taxon>
        <taxon>Thiotrichales</taxon>
        <taxon>Thiotrichaceae</taxon>
        <taxon>Venteria</taxon>
    </lineage>
</organism>
<evidence type="ECO:0000313" key="1">
    <source>
        <dbReference type="EMBL" id="SEH05793.1"/>
    </source>
</evidence>
<dbReference type="RefSeq" id="WP_103919672.1">
    <property type="nucleotide sequence ID" value="NZ_FMSV02000380.1"/>
</dbReference>
<proteinExistence type="predicted"/>
<evidence type="ECO:0000313" key="2">
    <source>
        <dbReference type="Proteomes" id="UP000236724"/>
    </source>
</evidence>
<sequence>MVFCDFILSHESNTVELTAPIFCLVEAKNRTLEEGFAQCAAEMYAAMLFNQENNTPLNFMYGCVTNAYDWHFMRLENKQLQIDNSRFFLNEIDKILGIFSFIVSSYEE</sequence>
<dbReference type="AlphaFoldDB" id="A0A1H6F8A2"/>
<dbReference type="EMBL" id="FMSV02000380">
    <property type="protein sequence ID" value="SEH05793.1"/>
    <property type="molecule type" value="Genomic_DNA"/>
</dbReference>
<reference evidence="1 2" key="1">
    <citation type="submission" date="2016-10" db="EMBL/GenBank/DDBJ databases">
        <authorList>
            <person name="de Groot N.N."/>
        </authorList>
    </citation>
    <scope>NUCLEOTIDE SEQUENCE [LARGE SCALE GENOMIC DNA]</scope>
    <source>
        <strain evidence="1">MBHS1</strain>
    </source>
</reference>
<name>A0A1H6F8A2_9GAMM</name>